<keyword evidence="7" id="KW-1185">Reference proteome</keyword>
<dbReference type="PRINTS" id="PR00455">
    <property type="entry name" value="HTHTETR"/>
</dbReference>
<evidence type="ECO:0000259" key="5">
    <source>
        <dbReference type="PROSITE" id="PS50977"/>
    </source>
</evidence>
<dbReference type="InterPro" id="IPR001647">
    <property type="entry name" value="HTH_TetR"/>
</dbReference>
<dbReference type="EMBL" id="CP024201">
    <property type="protein sequence ID" value="ATQ43824.1"/>
    <property type="molecule type" value="Genomic_DNA"/>
</dbReference>
<dbReference type="InterPro" id="IPR036271">
    <property type="entry name" value="Tet_transcr_reg_TetR-rel_C_sf"/>
</dbReference>
<dbReference type="PROSITE" id="PS50977">
    <property type="entry name" value="HTH_TETR_2"/>
    <property type="match status" value="1"/>
</dbReference>
<dbReference type="Pfam" id="PF00440">
    <property type="entry name" value="TetR_N"/>
    <property type="match status" value="1"/>
</dbReference>
<feature type="domain" description="HTH tetR-type" evidence="5">
    <location>
        <begin position="14"/>
        <end position="74"/>
    </location>
</feature>
<dbReference type="OrthoDB" id="9816431at2"/>
<dbReference type="KEGG" id="cmb:CSW64_16190"/>
<reference evidence="6 7" key="1">
    <citation type="submission" date="2017-10" db="EMBL/GenBank/DDBJ databases">
        <title>Genome sequence of Caulobacter mirabilis FWC38.</title>
        <authorList>
            <person name="Fiebig A."/>
            <person name="Crosson S."/>
        </authorList>
    </citation>
    <scope>NUCLEOTIDE SEQUENCE [LARGE SCALE GENOMIC DNA]</scope>
    <source>
        <strain evidence="6 7">FWC 38</strain>
    </source>
</reference>
<keyword evidence="3" id="KW-0804">Transcription</keyword>
<dbReference type="Proteomes" id="UP000228945">
    <property type="component" value="Chromosome"/>
</dbReference>
<dbReference type="AlphaFoldDB" id="A0A2D2B0P7"/>
<name>A0A2D2B0P7_9CAUL</name>
<dbReference type="SUPFAM" id="SSF46689">
    <property type="entry name" value="Homeodomain-like"/>
    <property type="match status" value="1"/>
</dbReference>
<organism evidence="6 7">
    <name type="scientific">Caulobacter mirabilis</name>
    <dbReference type="NCBI Taxonomy" id="69666"/>
    <lineage>
        <taxon>Bacteria</taxon>
        <taxon>Pseudomonadati</taxon>
        <taxon>Pseudomonadota</taxon>
        <taxon>Alphaproteobacteria</taxon>
        <taxon>Caulobacterales</taxon>
        <taxon>Caulobacteraceae</taxon>
        <taxon>Caulobacter</taxon>
    </lineage>
</organism>
<keyword evidence="2 4" id="KW-0238">DNA-binding</keyword>
<evidence type="ECO:0000313" key="7">
    <source>
        <dbReference type="Proteomes" id="UP000228945"/>
    </source>
</evidence>
<dbReference type="InterPro" id="IPR050109">
    <property type="entry name" value="HTH-type_TetR-like_transc_reg"/>
</dbReference>
<sequence>MRQPLRATPRQRQEEGRARVLEAALELFETKGVAGLSIRAIAARAGIPTMTLYGYFPGKTAIIRALWSQAFDPLTAEMDAAVASEADPKERLRKVANALVGYWLRFPDRYRMVFMIEDRREHEDDPWFIEETDVVASYARFAPLIAAARGDPGGDYLREGEALLCALNGIVHMLVTVSEYRWADSETYVDLIVRGFVD</sequence>
<evidence type="ECO:0000256" key="4">
    <source>
        <dbReference type="PROSITE-ProRule" id="PRU00335"/>
    </source>
</evidence>
<dbReference type="GO" id="GO:0000976">
    <property type="term" value="F:transcription cis-regulatory region binding"/>
    <property type="evidence" value="ECO:0007669"/>
    <property type="project" value="TreeGrafter"/>
</dbReference>
<dbReference type="RefSeq" id="WP_099623072.1">
    <property type="nucleotide sequence ID" value="NZ_CP024201.1"/>
</dbReference>
<dbReference type="SUPFAM" id="SSF48498">
    <property type="entry name" value="Tetracyclin repressor-like, C-terminal domain"/>
    <property type="match status" value="1"/>
</dbReference>
<dbReference type="Gene3D" id="1.10.357.10">
    <property type="entry name" value="Tetracycline Repressor, domain 2"/>
    <property type="match status" value="1"/>
</dbReference>
<protein>
    <recommendedName>
        <fullName evidence="5">HTH tetR-type domain-containing protein</fullName>
    </recommendedName>
</protein>
<proteinExistence type="predicted"/>
<evidence type="ECO:0000256" key="2">
    <source>
        <dbReference type="ARBA" id="ARBA00023125"/>
    </source>
</evidence>
<feature type="DNA-binding region" description="H-T-H motif" evidence="4">
    <location>
        <begin position="37"/>
        <end position="56"/>
    </location>
</feature>
<dbReference type="PANTHER" id="PTHR30055">
    <property type="entry name" value="HTH-TYPE TRANSCRIPTIONAL REGULATOR RUTR"/>
    <property type="match status" value="1"/>
</dbReference>
<gene>
    <name evidence="6" type="ORF">CSW64_16190</name>
</gene>
<evidence type="ECO:0000313" key="6">
    <source>
        <dbReference type="EMBL" id="ATQ43824.1"/>
    </source>
</evidence>
<dbReference type="InterPro" id="IPR009057">
    <property type="entry name" value="Homeodomain-like_sf"/>
</dbReference>
<evidence type="ECO:0000256" key="1">
    <source>
        <dbReference type="ARBA" id="ARBA00023015"/>
    </source>
</evidence>
<evidence type="ECO:0000256" key="3">
    <source>
        <dbReference type="ARBA" id="ARBA00023163"/>
    </source>
</evidence>
<keyword evidence="1" id="KW-0805">Transcription regulation</keyword>
<dbReference type="GO" id="GO:0003700">
    <property type="term" value="F:DNA-binding transcription factor activity"/>
    <property type="evidence" value="ECO:0007669"/>
    <property type="project" value="TreeGrafter"/>
</dbReference>
<dbReference type="PANTHER" id="PTHR30055:SF234">
    <property type="entry name" value="HTH-TYPE TRANSCRIPTIONAL REGULATOR BETI"/>
    <property type="match status" value="1"/>
</dbReference>
<accession>A0A2D2B0P7</accession>